<dbReference type="AlphaFoldDB" id="A0A2W7S0E6"/>
<dbReference type="SUPFAM" id="SSF51735">
    <property type="entry name" value="NAD(P)-binding Rossmann-fold domains"/>
    <property type="match status" value="1"/>
</dbReference>
<organism evidence="3 4">
    <name type="scientific">Hydrotalea sandarakina</name>
    <dbReference type="NCBI Taxonomy" id="1004304"/>
    <lineage>
        <taxon>Bacteria</taxon>
        <taxon>Pseudomonadati</taxon>
        <taxon>Bacteroidota</taxon>
        <taxon>Chitinophagia</taxon>
        <taxon>Chitinophagales</taxon>
        <taxon>Chitinophagaceae</taxon>
        <taxon>Hydrotalea</taxon>
    </lineage>
</organism>
<dbReference type="InterPro" id="IPR002347">
    <property type="entry name" value="SDR_fam"/>
</dbReference>
<dbReference type="Pfam" id="PF00106">
    <property type="entry name" value="adh_short"/>
    <property type="match status" value="1"/>
</dbReference>
<dbReference type="Proteomes" id="UP000249720">
    <property type="component" value="Unassembled WGS sequence"/>
</dbReference>
<dbReference type="PRINTS" id="PR00081">
    <property type="entry name" value="GDHRDH"/>
</dbReference>
<dbReference type="PANTHER" id="PTHR24320:SF274">
    <property type="entry name" value="CHAIN DEHYDROGENASE, PUTATIVE (AFU_ORTHOLOGUE AFUA_4G00440)-RELATED"/>
    <property type="match status" value="1"/>
</dbReference>
<dbReference type="OrthoDB" id="597510at2"/>
<evidence type="ECO:0000256" key="2">
    <source>
        <dbReference type="ARBA" id="ARBA00023002"/>
    </source>
</evidence>
<dbReference type="InterPro" id="IPR036291">
    <property type="entry name" value="NAD(P)-bd_dom_sf"/>
</dbReference>
<keyword evidence="2" id="KW-0560">Oxidoreductase</keyword>
<reference evidence="3 4" key="1">
    <citation type="submission" date="2018-06" db="EMBL/GenBank/DDBJ databases">
        <title>Genomic Encyclopedia of Archaeal and Bacterial Type Strains, Phase II (KMG-II): from individual species to whole genera.</title>
        <authorList>
            <person name="Goeker M."/>
        </authorList>
    </citation>
    <scope>NUCLEOTIDE SEQUENCE [LARGE SCALE GENOMIC DNA]</scope>
    <source>
        <strain evidence="3 4">DSM 23241</strain>
    </source>
</reference>
<dbReference type="GO" id="GO:0016491">
    <property type="term" value="F:oxidoreductase activity"/>
    <property type="evidence" value="ECO:0007669"/>
    <property type="project" value="UniProtKB-KW"/>
</dbReference>
<proteinExistence type="inferred from homology"/>
<name>A0A2W7S0E6_9BACT</name>
<accession>A0A2W7S0E6</accession>
<evidence type="ECO:0000313" key="3">
    <source>
        <dbReference type="EMBL" id="PZX60867.1"/>
    </source>
</evidence>
<dbReference type="PANTHER" id="PTHR24320">
    <property type="entry name" value="RETINOL DEHYDROGENASE"/>
    <property type="match status" value="1"/>
</dbReference>
<evidence type="ECO:0000256" key="1">
    <source>
        <dbReference type="ARBA" id="ARBA00006484"/>
    </source>
</evidence>
<dbReference type="EMBL" id="QKZV01000008">
    <property type="protein sequence ID" value="PZX60867.1"/>
    <property type="molecule type" value="Genomic_DNA"/>
</dbReference>
<gene>
    <name evidence="3" type="ORF">LX80_02351</name>
</gene>
<dbReference type="RefSeq" id="WP_111296689.1">
    <property type="nucleotide sequence ID" value="NZ_QKZV01000008.1"/>
</dbReference>
<evidence type="ECO:0000313" key="4">
    <source>
        <dbReference type="Proteomes" id="UP000249720"/>
    </source>
</evidence>
<comment type="similarity">
    <text evidence="1">Belongs to the short-chain dehydrogenases/reductases (SDR) family.</text>
</comment>
<dbReference type="Gene3D" id="3.40.50.720">
    <property type="entry name" value="NAD(P)-binding Rossmann-like Domain"/>
    <property type="match status" value="1"/>
</dbReference>
<protein>
    <submittedName>
        <fullName evidence="3">NAD(P)-dependent dehydrogenase (Short-subunit alcohol dehydrogenase family)</fullName>
    </submittedName>
</protein>
<comment type="caution">
    <text evidence="3">The sequence shown here is derived from an EMBL/GenBank/DDBJ whole genome shotgun (WGS) entry which is preliminary data.</text>
</comment>
<keyword evidence="4" id="KW-1185">Reference proteome</keyword>
<sequence length="252" mass="27804">MARIFITGSADGLGFLAAKQLINLGHNVVLHARNTTRAEQLKAKLPEAANVLIADFSDIHAIHSLANAANEVGVFDAVIHNAGIYNSTNHYKGELPELFLVNSLAPYILTALMHVPKRLIYVSSIMHLQGNPNMDALMKNIQHHHISYSDTKLHNLILSMAISRLWPKVYTNALHPGWVPTKMGGAGAPDDLQKGYETQVWLAVSNEAAALVRGQYFYHQQPAQYLPAANDLLVQEKFLQICERLSGVTLPM</sequence>